<gene>
    <name evidence="11" type="ORF">BOTBODRAFT_70544</name>
</gene>
<dbReference type="OrthoDB" id="536211at2759"/>
<sequence length="284" mass="29709">MRVSILFSVVFSAVTAFAVPTNSTVTPRACGTTISAAQIAAAEQHFATFGSSFGDSSDFAASIPVYWHVIASGTALNQGYIPDSQITSSIDVINKAYAGSGVSFYLAGTDRTINSSWFTTAGPSNSQQTAMKNQLRQGGANALNVYSVGFQSGAGSGLLGYATFPSDYSRSPKDDGVVILYSSVPGGSTSSYNLGHTLTHEAGHWVGLYHTFQGGCASPGDYVDDTPAEQSATSGCPASKTSCGSADPIHNYMDYSTDACMTEFTPGQWARLKSQMNTYRGTSV</sequence>
<keyword evidence="8" id="KW-1015">Disulfide bond</keyword>
<dbReference type="InterPro" id="IPR024079">
    <property type="entry name" value="MetalloPept_cat_dom_sf"/>
</dbReference>
<dbReference type="Pfam" id="PF05572">
    <property type="entry name" value="Peptidase_M43"/>
    <property type="match status" value="1"/>
</dbReference>
<dbReference type="Gene3D" id="3.40.390.10">
    <property type="entry name" value="Collagenase (Catalytic Domain)"/>
    <property type="match status" value="1"/>
</dbReference>
<keyword evidence="3" id="KW-0479">Metal-binding</keyword>
<evidence type="ECO:0000256" key="2">
    <source>
        <dbReference type="ARBA" id="ARBA00022670"/>
    </source>
</evidence>
<proteinExistence type="inferred from homology"/>
<keyword evidence="12" id="KW-1185">Reference proteome</keyword>
<evidence type="ECO:0000313" key="12">
    <source>
        <dbReference type="Proteomes" id="UP000027195"/>
    </source>
</evidence>
<keyword evidence="5" id="KW-0378">Hydrolase</keyword>
<evidence type="ECO:0000256" key="4">
    <source>
        <dbReference type="ARBA" id="ARBA00022729"/>
    </source>
</evidence>
<dbReference type="CDD" id="cd04275">
    <property type="entry name" value="ZnMc_pappalysin_like"/>
    <property type="match status" value="1"/>
</dbReference>
<evidence type="ECO:0000256" key="5">
    <source>
        <dbReference type="ARBA" id="ARBA00022801"/>
    </source>
</evidence>
<name>A0A067LVJ9_BOTB1</name>
<evidence type="ECO:0000256" key="6">
    <source>
        <dbReference type="ARBA" id="ARBA00022833"/>
    </source>
</evidence>
<dbReference type="HOGENOM" id="CLU_048726_1_1_1"/>
<dbReference type="InParanoid" id="A0A067LVJ9"/>
<accession>A0A067LVJ9</accession>
<dbReference type="Proteomes" id="UP000027195">
    <property type="component" value="Unassembled WGS sequence"/>
</dbReference>
<evidence type="ECO:0000256" key="7">
    <source>
        <dbReference type="ARBA" id="ARBA00023049"/>
    </source>
</evidence>
<keyword evidence="6" id="KW-0862">Zinc</keyword>
<protein>
    <recommendedName>
        <fullName evidence="10">Peptidase M43 pregnancy-associated plasma-A domain-containing protein</fullName>
    </recommendedName>
</protein>
<reference evidence="12" key="1">
    <citation type="journal article" date="2014" name="Proc. Natl. Acad. Sci. U.S.A.">
        <title>Extensive sampling of basidiomycete genomes demonstrates inadequacy of the white-rot/brown-rot paradigm for wood decay fungi.</title>
        <authorList>
            <person name="Riley R."/>
            <person name="Salamov A.A."/>
            <person name="Brown D.W."/>
            <person name="Nagy L.G."/>
            <person name="Floudas D."/>
            <person name="Held B.W."/>
            <person name="Levasseur A."/>
            <person name="Lombard V."/>
            <person name="Morin E."/>
            <person name="Otillar R."/>
            <person name="Lindquist E.A."/>
            <person name="Sun H."/>
            <person name="LaButti K.M."/>
            <person name="Schmutz J."/>
            <person name="Jabbour D."/>
            <person name="Luo H."/>
            <person name="Baker S.E."/>
            <person name="Pisabarro A.G."/>
            <person name="Walton J.D."/>
            <person name="Blanchette R.A."/>
            <person name="Henrissat B."/>
            <person name="Martin F."/>
            <person name="Cullen D."/>
            <person name="Hibbett D.S."/>
            <person name="Grigoriev I.V."/>
        </authorList>
    </citation>
    <scope>NUCLEOTIDE SEQUENCE [LARGE SCALE GENOMIC DNA]</scope>
    <source>
        <strain evidence="12">FD-172 SS1</strain>
    </source>
</reference>
<keyword evidence="7" id="KW-0482">Metalloprotease</keyword>
<feature type="signal peptide" evidence="9">
    <location>
        <begin position="1"/>
        <end position="16"/>
    </location>
</feature>
<evidence type="ECO:0000256" key="1">
    <source>
        <dbReference type="ARBA" id="ARBA00008721"/>
    </source>
</evidence>
<dbReference type="GO" id="GO:0008237">
    <property type="term" value="F:metallopeptidase activity"/>
    <property type="evidence" value="ECO:0007669"/>
    <property type="project" value="UniProtKB-KW"/>
</dbReference>
<dbReference type="PANTHER" id="PTHR47466">
    <property type="match status" value="1"/>
</dbReference>
<keyword evidence="2" id="KW-0645">Protease</keyword>
<evidence type="ECO:0000256" key="3">
    <source>
        <dbReference type="ARBA" id="ARBA00022723"/>
    </source>
</evidence>
<dbReference type="GO" id="GO:0006508">
    <property type="term" value="P:proteolysis"/>
    <property type="evidence" value="ECO:0007669"/>
    <property type="project" value="UniProtKB-KW"/>
</dbReference>
<keyword evidence="4 9" id="KW-0732">Signal</keyword>
<dbReference type="InterPro" id="IPR008754">
    <property type="entry name" value="Peptidase_M43"/>
</dbReference>
<dbReference type="GO" id="GO:0046872">
    <property type="term" value="F:metal ion binding"/>
    <property type="evidence" value="ECO:0007669"/>
    <property type="project" value="UniProtKB-KW"/>
</dbReference>
<dbReference type="MEROPS" id="M43.008"/>
<dbReference type="SUPFAM" id="SSF55486">
    <property type="entry name" value="Metalloproteases ('zincins'), catalytic domain"/>
    <property type="match status" value="1"/>
</dbReference>
<feature type="chain" id="PRO_5001640770" description="Peptidase M43 pregnancy-associated plasma-A domain-containing protein" evidence="9">
    <location>
        <begin position="17"/>
        <end position="284"/>
    </location>
</feature>
<feature type="domain" description="Peptidase M43 pregnancy-associated plasma-A" evidence="10">
    <location>
        <begin position="160"/>
        <end position="275"/>
    </location>
</feature>
<organism evidence="11 12">
    <name type="scientific">Botryobasidium botryosum (strain FD-172 SS1)</name>
    <dbReference type="NCBI Taxonomy" id="930990"/>
    <lineage>
        <taxon>Eukaryota</taxon>
        <taxon>Fungi</taxon>
        <taxon>Dikarya</taxon>
        <taxon>Basidiomycota</taxon>
        <taxon>Agaricomycotina</taxon>
        <taxon>Agaricomycetes</taxon>
        <taxon>Cantharellales</taxon>
        <taxon>Botryobasidiaceae</taxon>
        <taxon>Botryobasidium</taxon>
    </lineage>
</organism>
<evidence type="ECO:0000313" key="11">
    <source>
        <dbReference type="EMBL" id="KDQ07189.1"/>
    </source>
</evidence>
<evidence type="ECO:0000259" key="10">
    <source>
        <dbReference type="Pfam" id="PF05572"/>
    </source>
</evidence>
<dbReference type="AlphaFoldDB" id="A0A067LVJ9"/>
<evidence type="ECO:0000256" key="9">
    <source>
        <dbReference type="SAM" id="SignalP"/>
    </source>
</evidence>
<dbReference type="STRING" id="930990.A0A067LVJ9"/>
<dbReference type="PANTHER" id="PTHR47466:SF1">
    <property type="entry name" value="METALLOPROTEASE MEP1 (AFU_ORTHOLOGUE AFUA_1G07730)-RELATED"/>
    <property type="match status" value="1"/>
</dbReference>
<evidence type="ECO:0000256" key="8">
    <source>
        <dbReference type="ARBA" id="ARBA00023157"/>
    </source>
</evidence>
<comment type="similarity">
    <text evidence="1">Belongs to the peptidase M43B family.</text>
</comment>
<dbReference type="EMBL" id="KL198113">
    <property type="protein sequence ID" value="KDQ07189.1"/>
    <property type="molecule type" value="Genomic_DNA"/>
</dbReference>